<keyword evidence="3" id="KW-1185">Reference proteome</keyword>
<dbReference type="eggNOG" id="KOG3631">
    <property type="taxonomic scope" value="Eukaryota"/>
</dbReference>
<dbReference type="EMBL" id="DS469723">
    <property type="protein sequence ID" value="EDO34650.1"/>
    <property type="molecule type" value="Genomic_DNA"/>
</dbReference>
<dbReference type="PANTHER" id="PTHR13568:SF9">
    <property type="entry name" value="TRANSMEMBRANE PROTEIN 203"/>
    <property type="match status" value="1"/>
</dbReference>
<dbReference type="CDD" id="cd22816">
    <property type="entry name" value="TMEM203"/>
    <property type="match status" value="1"/>
</dbReference>
<evidence type="ECO:0000256" key="1">
    <source>
        <dbReference type="SAM" id="Phobius"/>
    </source>
</evidence>
<dbReference type="OMA" id="LNTYFCA"/>
<dbReference type="Proteomes" id="UP000001593">
    <property type="component" value="Unassembled WGS sequence"/>
</dbReference>
<name>A7SNS7_NEMVE</name>
<dbReference type="Pfam" id="PF10269">
    <property type="entry name" value="Tmemb_185A"/>
    <property type="match status" value="1"/>
</dbReference>
<dbReference type="InterPro" id="IPR019396">
    <property type="entry name" value="TM_Fragile-X-F-assoc"/>
</dbReference>
<organism evidence="2 3">
    <name type="scientific">Nematostella vectensis</name>
    <name type="common">Starlet sea anemone</name>
    <dbReference type="NCBI Taxonomy" id="45351"/>
    <lineage>
        <taxon>Eukaryota</taxon>
        <taxon>Metazoa</taxon>
        <taxon>Cnidaria</taxon>
        <taxon>Anthozoa</taxon>
        <taxon>Hexacorallia</taxon>
        <taxon>Actiniaria</taxon>
        <taxon>Edwardsiidae</taxon>
        <taxon>Nematostella</taxon>
    </lineage>
</organism>
<dbReference type="AlphaFoldDB" id="A7SNS7"/>
<protein>
    <recommendedName>
        <fullName evidence="4">Transmembrane protein 203</fullName>
    </recommendedName>
</protein>
<evidence type="ECO:0000313" key="3">
    <source>
        <dbReference type="Proteomes" id="UP000001593"/>
    </source>
</evidence>
<dbReference type="PhylomeDB" id="A7SNS7"/>
<accession>A7SNS7</accession>
<feature type="transmembrane region" description="Helical" evidence="1">
    <location>
        <begin position="20"/>
        <end position="39"/>
    </location>
</feature>
<sequence>MLFTIKELTSWLGQSIFELWLYIVTLFVFSILLAIKIELPESMSWWTVFIPLYICDGCVAYFSTIVFIRLFLAGDKRLAATRTLWSFCVVSLVAAYKVLLCKRLEGTSSYGFAGIHVPVFILLLMLAIRSCQGD</sequence>
<feature type="transmembrane region" description="Helical" evidence="1">
    <location>
        <begin position="110"/>
        <end position="128"/>
    </location>
</feature>
<dbReference type="STRING" id="45351.A7SNS7"/>
<dbReference type="HOGENOM" id="CLU_145619_1_0_1"/>
<reference evidence="2 3" key="1">
    <citation type="journal article" date="2007" name="Science">
        <title>Sea anemone genome reveals ancestral eumetazoan gene repertoire and genomic organization.</title>
        <authorList>
            <person name="Putnam N.H."/>
            <person name="Srivastava M."/>
            <person name="Hellsten U."/>
            <person name="Dirks B."/>
            <person name="Chapman J."/>
            <person name="Salamov A."/>
            <person name="Terry A."/>
            <person name="Shapiro H."/>
            <person name="Lindquist E."/>
            <person name="Kapitonov V.V."/>
            <person name="Jurka J."/>
            <person name="Genikhovich G."/>
            <person name="Grigoriev I.V."/>
            <person name="Lucas S.M."/>
            <person name="Steele R.E."/>
            <person name="Finnerty J.R."/>
            <person name="Technau U."/>
            <person name="Martindale M.Q."/>
            <person name="Rokhsar D.S."/>
        </authorList>
    </citation>
    <scope>NUCLEOTIDE SEQUENCE [LARGE SCALE GENOMIC DNA]</scope>
    <source>
        <strain evidence="3">CH2 X CH6</strain>
    </source>
</reference>
<keyword evidence="1" id="KW-0812">Transmembrane</keyword>
<feature type="transmembrane region" description="Helical" evidence="1">
    <location>
        <begin position="45"/>
        <end position="72"/>
    </location>
</feature>
<keyword evidence="1" id="KW-0472">Membrane</keyword>
<gene>
    <name evidence="2" type="ORF">NEMVEDRAFT_v1g246439</name>
</gene>
<keyword evidence="1" id="KW-1133">Transmembrane helix</keyword>
<evidence type="ECO:0008006" key="4">
    <source>
        <dbReference type="Google" id="ProtNLM"/>
    </source>
</evidence>
<dbReference type="PANTHER" id="PTHR13568">
    <property type="entry name" value="FAM11A, B PROTEIN"/>
    <property type="match status" value="1"/>
</dbReference>
<evidence type="ECO:0000313" key="2">
    <source>
        <dbReference type="EMBL" id="EDO34650.1"/>
    </source>
</evidence>
<proteinExistence type="predicted"/>
<dbReference type="InParanoid" id="A7SNS7"/>
<feature type="transmembrane region" description="Helical" evidence="1">
    <location>
        <begin position="79"/>
        <end position="98"/>
    </location>
</feature>